<dbReference type="FunFam" id="1.10.167.10:FF:000001">
    <property type="entry name" value="Putative regulator of g-protein signaling 12"/>
    <property type="match status" value="1"/>
</dbReference>
<dbReference type="AlphaFoldDB" id="A0A0M3IAT4"/>
<dbReference type="InterPro" id="IPR044926">
    <property type="entry name" value="RGS_subdomain_2"/>
</dbReference>
<evidence type="ECO:0000313" key="3">
    <source>
        <dbReference type="WBParaSite" id="ALUE_0001473201-mRNA-1"/>
    </source>
</evidence>
<dbReference type="SMART" id="SM00315">
    <property type="entry name" value="RGS"/>
    <property type="match status" value="1"/>
</dbReference>
<reference evidence="3" key="1">
    <citation type="submission" date="2017-02" db="UniProtKB">
        <authorList>
            <consortium name="WormBaseParasite"/>
        </authorList>
    </citation>
    <scope>IDENTIFICATION</scope>
</reference>
<dbReference type="PROSITE" id="PS50132">
    <property type="entry name" value="RGS"/>
    <property type="match status" value="1"/>
</dbReference>
<dbReference type="InterPro" id="IPR036305">
    <property type="entry name" value="RGS_sf"/>
</dbReference>
<accession>A0A0M3IAT4</accession>
<protein>
    <submittedName>
        <fullName evidence="3">RGS domain-containing protein</fullName>
    </submittedName>
</protein>
<dbReference type="PRINTS" id="PR01301">
    <property type="entry name" value="RGSPROTEIN"/>
</dbReference>
<dbReference type="PANTHER" id="PTHR10845">
    <property type="entry name" value="REGULATOR OF G PROTEIN SIGNALING"/>
    <property type="match status" value="1"/>
</dbReference>
<dbReference type="PANTHER" id="PTHR10845:SF259">
    <property type="entry name" value="RGS DOMAIN-CONTAINING PROTEIN-RELATED"/>
    <property type="match status" value="1"/>
</dbReference>
<name>A0A0M3IAT4_ASCLU</name>
<dbReference type="Proteomes" id="UP000036681">
    <property type="component" value="Unplaced"/>
</dbReference>
<dbReference type="SUPFAM" id="SSF48097">
    <property type="entry name" value="Regulator of G-protein signaling, RGS"/>
    <property type="match status" value="1"/>
</dbReference>
<evidence type="ECO:0000259" key="1">
    <source>
        <dbReference type="PROSITE" id="PS50132"/>
    </source>
</evidence>
<evidence type="ECO:0000313" key="2">
    <source>
        <dbReference type="Proteomes" id="UP000036681"/>
    </source>
</evidence>
<dbReference type="Pfam" id="PF00615">
    <property type="entry name" value="RGS"/>
    <property type="match status" value="1"/>
</dbReference>
<proteinExistence type="predicted"/>
<keyword evidence="2" id="KW-1185">Reference proteome</keyword>
<sequence length="244" mass="28377">MCLDDRLIGMQRRGHSPLMPLRSAFSSEASPKLAKGMRGRTWSRSLNDLYEPQFHLKPFENGAKRPSQKFDLRIKATVAYIRSKIKSGESSHTSPSKSDIQQWQQSFQNLLRNKRGRELFRMFLVHEFSEENIDFWIECEEFRKMKEGKKQTEQRARDIYNKYLAAQAWKEVNLDTLTRMTIKAAIGEGAGPETFVVAQKKIESLMEKDSYRRFLKSNIFNDIFGSDESTSMKSVTKQETLDSL</sequence>
<dbReference type="InterPro" id="IPR016137">
    <property type="entry name" value="RGS"/>
</dbReference>
<organism evidence="2 3">
    <name type="scientific">Ascaris lumbricoides</name>
    <name type="common">Giant roundworm</name>
    <dbReference type="NCBI Taxonomy" id="6252"/>
    <lineage>
        <taxon>Eukaryota</taxon>
        <taxon>Metazoa</taxon>
        <taxon>Ecdysozoa</taxon>
        <taxon>Nematoda</taxon>
        <taxon>Chromadorea</taxon>
        <taxon>Rhabditida</taxon>
        <taxon>Spirurina</taxon>
        <taxon>Ascaridomorpha</taxon>
        <taxon>Ascaridoidea</taxon>
        <taxon>Ascarididae</taxon>
        <taxon>Ascaris</taxon>
    </lineage>
</organism>
<dbReference type="Gene3D" id="1.10.167.10">
    <property type="entry name" value="Regulator of G-protein Signalling 4, domain 2"/>
    <property type="match status" value="1"/>
</dbReference>
<dbReference type="WBParaSite" id="ALUE_0001473201-mRNA-1">
    <property type="protein sequence ID" value="ALUE_0001473201-mRNA-1"/>
    <property type="gene ID" value="ALUE_0001473201"/>
</dbReference>
<feature type="domain" description="RGS" evidence="1">
    <location>
        <begin position="106"/>
        <end position="224"/>
    </location>
</feature>